<comment type="function">
    <text evidence="1">Part of a potassium transport system.</text>
</comment>
<dbReference type="PANTHER" id="PTHR43833:SF5">
    <property type="entry name" value="TRK SYSTEM POTASSIUM UPTAKE PROTEIN TRKA"/>
    <property type="match status" value="1"/>
</dbReference>
<dbReference type="PROSITE" id="PS51202">
    <property type="entry name" value="RCK_C"/>
    <property type="match status" value="1"/>
</dbReference>
<dbReference type="InterPro" id="IPR003148">
    <property type="entry name" value="RCK_N"/>
</dbReference>
<dbReference type="InterPro" id="IPR036721">
    <property type="entry name" value="RCK_C_sf"/>
</dbReference>
<dbReference type="Gene3D" id="3.40.50.720">
    <property type="entry name" value="NAD(P)-binding Rossmann-like Domain"/>
    <property type="match status" value="1"/>
</dbReference>
<protein>
    <submittedName>
        <fullName evidence="9">Potassium transporter</fullName>
    </submittedName>
</protein>
<keyword evidence="10" id="KW-1185">Reference proteome</keyword>
<evidence type="ECO:0000259" key="7">
    <source>
        <dbReference type="PROSITE" id="PS51201"/>
    </source>
</evidence>
<evidence type="ECO:0000256" key="6">
    <source>
        <dbReference type="ARBA" id="ARBA00023065"/>
    </source>
</evidence>
<evidence type="ECO:0000256" key="3">
    <source>
        <dbReference type="ARBA" id="ARBA00022538"/>
    </source>
</evidence>
<dbReference type="SUPFAM" id="SSF116726">
    <property type="entry name" value="TrkA C-terminal domain-like"/>
    <property type="match status" value="1"/>
</dbReference>
<gene>
    <name evidence="9" type="ORF">LI82_02485</name>
</gene>
<dbReference type="Proteomes" id="UP000029859">
    <property type="component" value="Unassembled WGS sequence"/>
</dbReference>
<dbReference type="PROSITE" id="PS51201">
    <property type="entry name" value="RCK_N"/>
    <property type="match status" value="1"/>
</dbReference>
<dbReference type="GO" id="GO:0015079">
    <property type="term" value="F:potassium ion transmembrane transporter activity"/>
    <property type="evidence" value="ECO:0007669"/>
    <property type="project" value="InterPro"/>
</dbReference>
<dbReference type="Pfam" id="PF02080">
    <property type="entry name" value="TrkA_C"/>
    <property type="match status" value="1"/>
</dbReference>
<keyword evidence="6" id="KW-0406">Ion transport</keyword>
<proteinExistence type="predicted"/>
<evidence type="ECO:0000256" key="1">
    <source>
        <dbReference type="ARBA" id="ARBA00003660"/>
    </source>
</evidence>
<feature type="domain" description="RCK N-terminal" evidence="7">
    <location>
        <begin position="1"/>
        <end position="121"/>
    </location>
</feature>
<dbReference type="SUPFAM" id="SSF51735">
    <property type="entry name" value="NAD(P)-binding Rossmann-fold domains"/>
    <property type="match status" value="1"/>
</dbReference>
<keyword evidence="3" id="KW-0633">Potassium transport</keyword>
<dbReference type="Gene3D" id="3.30.70.1450">
    <property type="entry name" value="Regulator of K+ conductance, C-terminal domain"/>
    <property type="match status" value="1"/>
</dbReference>
<dbReference type="PANTHER" id="PTHR43833">
    <property type="entry name" value="POTASSIUM CHANNEL PROTEIN 2-RELATED-RELATED"/>
    <property type="match status" value="1"/>
</dbReference>
<accession>A0A099T2L1</accession>
<evidence type="ECO:0000259" key="8">
    <source>
        <dbReference type="PROSITE" id="PS51202"/>
    </source>
</evidence>
<keyword evidence="4" id="KW-0630">Potassium</keyword>
<evidence type="ECO:0000313" key="9">
    <source>
        <dbReference type="EMBL" id="KGK99425.1"/>
    </source>
</evidence>
<dbReference type="EMBL" id="JRHO01000008">
    <property type="protein sequence ID" value="KGK99425.1"/>
    <property type="molecule type" value="Genomic_DNA"/>
</dbReference>
<dbReference type="AlphaFoldDB" id="A0A099T2L1"/>
<keyword evidence="5" id="KW-0520">NAD</keyword>
<dbReference type="RefSeq" id="WP_048193367.1">
    <property type="nucleotide sequence ID" value="NZ_CAAGSM010000001.1"/>
</dbReference>
<dbReference type="OrthoDB" id="24929at2157"/>
<reference evidence="9 10" key="1">
    <citation type="submission" date="2014-09" db="EMBL/GenBank/DDBJ databases">
        <title>Draft genome sequence of an obligately methylotrophic methanogen, Methanococcoides methylutens, isolated from marine sediment.</title>
        <authorList>
            <person name="Guan Y."/>
            <person name="Ngugi D.K."/>
            <person name="Blom J."/>
            <person name="Ali S."/>
            <person name="Ferry J.G."/>
            <person name="Stingl U."/>
        </authorList>
    </citation>
    <scope>NUCLEOTIDE SEQUENCE [LARGE SCALE GENOMIC DNA]</scope>
    <source>
        <strain evidence="9 10">DSM 2657</strain>
    </source>
</reference>
<organism evidence="9 10">
    <name type="scientific">Methanococcoides methylutens</name>
    <dbReference type="NCBI Taxonomy" id="2226"/>
    <lineage>
        <taxon>Archaea</taxon>
        <taxon>Methanobacteriati</taxon>
        <taxon>Methanobacteriota</taxon>
        <taxon>Stenosarchaea group</taxon>
        <taxon>Methanomicrobia</taxon>
        <taxon>Methanosarcinales</taxon>
        <taxon>Methanosarcinaceae</taxon>
        <taxon>Methanococcoides</taxon>
    </lineage>
</organism>
<evidence type="ECO:0000256" key="2">
    <source>
        <dbReference type="ARBA" id="ARBA00022448"/>
    </source>
</evidence>
<evidence type="ECO:0000256" key="5">
    <source>
        <dbReference type="ARBA" id="ARBA00023027"/>
    </source>
</evidence>
<dbReference type="Pfam" id="PF02254">
    <property type="entry name" value="TrkA_N"/>
    <property type="match status" value="1"/>
</dbReference>
<evidence type="ECO:0000313" key="10">
    <source>
        <dbReference type="Proteomes" id="UP000029859"/>
    </source>
</evidence>
<dbReference type="InterPro" id="IPR006037">
    <property type="entry name" value="RCK_C"/>
</dbReference>
<sequence>MRVIIVGAGSLGIHLTRNMIAQGKEVILIEKDESIAKELAETLDCTVINAEGTRPDILEKADINSADAVVACTTNDQNNILIGLIARDAKVEKVILKLEDRQFMDIASKLGFYYMINPSSISSRYISDVLRGINTIELSNLVRYDVRFMGVMATDKIIDMKLSDISLPEDSAFIGVYRKGEFILAEKDPKLYEKDELILVTKADMIKSVNEALGRNLET</sequence>
<keyword evidence="2" id="KW-0813">Transport</keyword>
<comment type="caution">
    <text evidence="9">The sequence shown here is derived from an EMBL/GenBank/DDBJ whole genome shotgun (WGS) entry which is preliminary data.</text>
</comment>
<dbReference type="PRINTS" id="PR00335">
    <property type="entry name" value="KUPTAKETRKA"/>
</dbReference>
<dbReference type="InterPro" id="IPR036291">
    <property type="entry name" value="NAD(P)-bd_dom_sf"/>
</dbReference>
<name>A0A099T2L1_METMT</name>
<dbReference type="InterPro" id="IPR050721">
    <property type="entry name" value="Trk_Ktr_HKT_K-transport"/>
</dbReference>
<dbReference type="GO" id="GO:0005886">
    <property type="term" value="C:plasma membrane"/>
    <property type="evidence" value="ECO:0007669"/>
    <property type="project" value="InterPro"/>
</dbReference>
<feature type="domain" description="RCK C-terminal" evidence="8">
    <location>
        <begin position="133"/>
        <end position="215"/>
    </location>
</feature>
<dbReference type="InterPro" id="IPR006036">
    <property type="entry name" value="K_uptake_TrkA"/>
</dbReference>
<evidence type="ECO:0000256" key="4">
    <source>
        <dbReference type="ARBA" id="ARBA00022958"/>
    </source>
</evidence>